<dbReference type="AlphaFoldDB" id="A0AAU9U6H4"/>
<gene>
    <name evidence="2" type="ORF">EEDITHA_LOCUS9216</name>
</gene>
<protein>
    <submittedName>
        <fullName evidence="2">Uncharacterized protein</fullName>
    </submittedName>
</protein>
<proteinExistence type="predicted"/>
<dbReference type="Proteomes" id="UP001153954">
    <property type="component" value="Unassembled WGS sequence"/>
</dbReference>
<comment type="caution">
    <text evidence="2">The sequence shown here is derived from an EMBL/GenBank/DDBJ whole genome shotgun (WGS) entry which is preliminary data.</text>
</comment>
<organism evidence="2 3">
    <name type="scientific">Euphydryas editha</name>
    <name type="common">Edith's checkerspot</name>
    <dbReference type="NCBI Taxonomy" id="104508"/>
    <lineage>
        <taxon>Eukaryota</taxon>
        <taxon>Metazoa</taxon>
        <taxon>Ecdysozoa</taxon>
        <taxon>Arthropoda</taxon>
        <taxon>Hexapoda</taxon>
        <taxon>Insecta</taxon>
        <taxon>Pterygota</taxon>
        <taxon>Neoptera</taxon>
        <taxon>Endopterygota</taxon>
        <taxon>Lepidoptera</taxon>
        <taxon>Glossata</taxon>
        <taxon>Ditrysia</taxon>
        <taxon>Papilionoidea</taxon>
        <taxon>Nymphalidae</taxon>
        <taxon>Nymphalinae</taxon>
        <taxon>Euphydryas</taxon>
    </lineage>
</organism>
<evidence type="ECO:0000256" key="1">
    <source>
        <dbReference type="SAM" id="MobiDB-lite"/>
    </source>
</evidence>
<sequence>MPPSLIDEECSEFSEEKISKSEVENIELNNDLFDTTDECDSLGKESEDENILNVRRGQKRKRPLSSSESESDVANRCTEIAADGTICQEI</sequence>
<feature type="region of interest" description="Disordered" evidence="1">
    <location>
        <begin position="37"/>
        <end position="75"/>
    </location>
</feature>
<name>A0AAU9U6H4_EUPED</name>
<evidence type="ECO:0000313" key="3">
    <source>
        <dbReference type="Proteomes" id="UP001153954"/>
    </source>
</evidence>
<dbReference type="EMBL" id="CAKOGL010000013">
    <property type="protein sequence ID" value="CAH2093561.1"/>
    <property type="molecule type" value="Genomic_DNA"/>
</dbReference>
<accession>A0AAU9U6H4</accession>
<evidence type="ECO:0000313" key="2">
    <source>
        <dbReference type="EMBL" id="CAH2093561.1"/>
    </source>
</evidence>
<reference evidence="2" key="1">
    <citation type="submission" date="2022-03" db="EMBL/GenBank/DDBJ databases">
        <authorList>
            <person name="Tunstrom K."/>
        </authorList>
    </citation>
    <scope>NUCLEOTIDE SEQUENCE</scope>
</reference>
<feature type="compositionally biased region" description="Acidic residues" evidence="1">
    <location>
        <begin position="37"/>
        <end position="50"/>
    </location>
</feature>
<keyword evidence="3" id="KW-1185">Reference proteome</keyword>